<gene>
    <name evidence="1" type="ORF">VTAP4600_A3462</name>
</gene>
<dbReference type="Proteomes" id="UP000235828">
    <property type="component" value="Chromosome A"/>
</dbReference>
<dbReference type="AlphaFoldDB" id="A0A2N8ZHM7"/>
<dbReference type="EMBL" id="LT960611">
    <property type="protein sequence ID" value="SON51409.1"/>
    <property type="molecule type" value="Genomic_DNA"/>
</dbReference>
<dbReference type="KEGG" id="vta:A3462"/>
<accession>A0A2N8ZHM7</accession>
<protein>
    <submittedName>
        <fullName evidence="1">Uncharacterized protein</fullName>
    </submittedName>
</protein>
<name>A0A2N8ZHM7_9VIBR</name>
<evidence type="ECO:0000313" key="1">
    <source>
        <dbReference type="EMBL" id="SON51409.1"/>
    </source>
</evidence>
<reference evidence="1 2" key="1">
    <citation type="submission" date="2017-10" db="EMBL/GenBank/DDBJ databases">
        <authorList>
            <person name="Banno H."/>
            <person name="Chua N.-H."/>
        </authorList>
    </citation>
    <scope>NUCLEOTIDE SEQUENCE [LARGE SCALE GENOMIC DNA]</scope>
    <source>
        <strain evidence="1">Vibrio tapetis CECT4600</strain>
    </source>
</reference>
<keyword evidence="2" id="KW-1185">Reference proteome</keyword>
<organism evidence="1 2">
    <name type="scientific">Vibrio tapetis subsp. tapetis</name>
    <dbReference type="NCBI Taxonomy" id="1671868"/>
    <lineage>
        <taxon>Bacteria</taxon>
        <taxon>Pseudomonadati</taxon>
        <taxon>Pseudomonadota</taxon>
        <taxon>Gammaproteobacteria</taxon>
        <taxon>Vibrionales</taxon>
        <taxon>Vibrionaceae</taxon>
        <taxon>Vibrio</taxon>
    </lineage>
</organism>
<sequence length="42" mass="4895">MVYKSAYHDIIRNIRKKVNIRNIRKQKSVTLSLDLVLVVGLV</sequence>
<proteinExistence type="predicted"/>
<evidence type="ECO:0000313" key="2">
    <source>
        <dbReference type="Proteomes" id="UP000235828"/>
    </source>
</evidence>